<dbReference type="AlphaFoldDB" id="A0AAX4HNA8"/>
<organism evidence="2 3">
    <name type="scientific">Peredibacter starrii</name>
    <dbReference type="NCBI Taxonomy" id="28202"/>
    <lineage>
        <taxon>Bacteria</taxon>
        <taxon>Pseudomonadati</taxon>
        <taxon>Bdellovibrionota</taxon>
        <taxon>Bacteriovoracia</taxon>
        <taxon>Bacteriovoracales</taxon>
        <taxon>Bacteriovoracaceae</taxon>
        <taxon>Peredibacter</taxon>
    </lineage>
</organism>
<dbReference type="KEGG" id="psti:SOO65_18665"/>
<keyword evidence="1" id="KW-0732">Signal</keyword>
<proteinExistence type="predicted"/>
<gene>
    <name evidence="2" type="ORF">SOO65_18665</name>
</gene>
<accession>A0AAX4HNA8</accession>
<keyword evidence="3" id="KW-1185">Reference proteome</keyword>
<reference evidence="2 3" key="1">
    <citation type="submission" date="2023-11" db="EMBL/GenBank/DDBJ databases">
        <title>Peredibacter starrii A3.12.</title>
        <authorList>
            <person name="Mitchell R.J."/>
        </authorList>
    </citation>
    <scope>NUCLEOTIDE SEQUENCE [LARGE SCALE GENOMIC DNA]</scope>
    <source>
        <strain evidence="2 3">A3.12</strain>
    </source>
</reference>
<dbReference type="RefSeq" id="WP_321394037.1">
    <property type="nucleotide sequence ID" value="NZ_CP139487.1"/>
</dbReference>
<dbReference type="EMBL" id="CP139487">
    <property type="protein sequence ID" value="WPU64721.1"/>
    <property type="molecule type" value="Genomic_DNA"/>
</dbReference>
<feature type="chain" id="PRO_5043545211" evidence="1">
    <location>
        <begin position="22"/>
        <end position="123"/>
    </location>
</feature>
<evidence type="ECO:0000313" key="2">
    <source>
        <dbReference type="EMBL" id="WPU64721.1"/>
    </source>
</evidence>
<evidence type="ECO:0000256" key="1">
    <source>
        <dbReference type="SAM" id="SignalP"/>
    </source>
</evidence>
<protein>
    <submittedName>
        <fullName evidence="2">Uncharacterized protein</fullName>
    </submittedName>
</protein>
<dbReference type="Proteomes" id="UP001324634">
    <property type="component" value="Chromosome"/>
</dbReference>
<evidence type="ECO:0000313" key="3">
    <source>
        <dbReference type="Proteomes" id="UP001324634"/>
    </source>
</evidence>
<name>A0AAX4HNA8_9BACT</name>
<feature type="signal peptide" evidence="1">
    <location>
        <begin position="1"/>
        <end position="21"/>
    </location>
</feature>
<sequence>MTFFKLCALILCYFVSRAAFSANCETWTGFSQKEKICWEDSIKGWVSESCLSQKCEAKAFFKTEQSKPRTPSSVGGQNPDTMVCHALKLPVIILKDAKNNEQSFCVFKDKSIVSAEAIGGFVK</sequence>